<proteinExistence type="predicted"/>
<dbReference type="PANTHER" id="PTHR32432:SF3">
    <property type="entry name" value="ETHANOLAMINE UTILIZATION PROTEIN EUTJ"/>
    <property type="match status" value="1"/>
</dbReference>
<evidence type="ECO:0008006" key="3">
    <source>
        <dbReference type="Google" id="ProtNLM"/>
    </source>
</evidence>
<gene>
    <name evidence="1" type="ORF">A2848_03235</name>
</gene>
<dbReference type="SUPFAM" id="SSF53067">
    <property type="entry name" value="Actin-like ATPase domain"/>
    <property type="match status" value="2"/>
</dbReference>
<evidence type="ECO:0000313" key="1">
    <source>
        <dbReference type="EMBL" id="OGH60459.1"/>
    </source>
</evidence>
<reference evidence="1 2" key="1">
    <citation type="journal article" date="2016" name="Nat. Commun.">
        <title>Thousands of microbial genomes shed light on interconnected biogeochemical processes in an aquifer system.</title>
        <authorList>
            <person name="Anantharaman K."/>
            <person name="Brown C.T."/>
            <person name="Hug L.A."/>
            <person name="Sharon I."/>
            <person name="Castelle C.J."/>
            <person name="Probst A.J."/>
            <person name="Thomas B.C."/>
            <person name="Singh A."/>
            <person name="Wilkins M.J."/>
            <person name="Karaoz U."/>
            <person name="Brodie E.L."/>
            <person name="Williams K.H."/>
            <person name="Hubbard S.S."/>
            <person name="Banfield J.F."/>
        </authorList>
    </citation>
    <scope>NUCLEOTIDE SEQUENCE [LARGE SCALE GENOMIC DNA]</scope>
</reference>
<dbReference type="Proteomes" id="UP000176329">
    <property type="component" value="Unassembled WGS sequence"/>
</dbReference>
<protein>
    <recommendedName>
        <fullName evidence="3">SHS2 domain-containing protein</fullName>
    </recommendedName>
</protein>
<dbReference type="AlphaFoldDB" id="A0A1F6LM77"/>
<dbReference type="Pfam" id="PF11104">
    <property type="entry name" value="PilM_2"/>
    <property type="match status" value="1"/>
</dbReference>
<comment type="caution">
    <text evidence="1">The sequence shown here is derived from an EMBL/GenBank/DDBJ whole genome shotgun (WGS) entry which is preliminary data.</text>
</comment>
<dbReference type="Gene3D" id="3.30.1490.300">
    <property type="match status" value="1"/>
</dbReference>
<organism evidence="1 2">
    <name type="scientific">Candidatus Magasanikbacteria bacterium RIFCSPHIGHO2_01_FULL_50_8</name>
    <dbReference type="NCBI Taxonomy" id="1798674"/>
    <lineage>
        <taxon>Bacteria</taxon>
        <taxon>Candidatus Magasanikiibacteriota</taxon>
    </lineage>
</organism>
<dbReference type="EMBL" id="MFPV01000059">
    <property type="protein sequence ID" value="OGH60459.1"/>
    <property type="molecule type" value="Genomic_DNA"/>
</dbReference>
<dbReference type="InterPro" id="IPR050696">
    <property type="entry name" value="FtsA/MreB"/>
</dbReference>
<sequence length="359" mass="39550">MLFFESKPSQFVGIDLGSGGIKLVELRAQNKRPYLFTYGFSDQRVPFRAARTDEERAASIDATAAMIKQVALSAKTASTAAVASLSQRDVFATIISIPQVSAKDFSSTVAHEIEKLLPFPLAEAQLDTRKIDPLPSESELYKKTDRVFVTAARRKVIQMYSEVFSKAGFKLQAIETETFASIRSLVGSDPNPVLIIDMGKSFTSFTFVIRTVPLVDVVIEVGGDAVNQILGRAWNKSPDEVEQMKVDLFEDTDASNDTKIEEMLQPIHSPIIKEIEIVFETARRSAMGTMTRPDKIILSGGAAQCPALAKKIESHFSIRTYTGDPWTRVMSPPGLKPVLDRIGTRFAVAIGLAERMILN</sequence>
<name>A0A1F6LM77_9BACT</name>
<accession>A0A1F6LM77</accession>
<dbReference type="Gene3D" id="3.30.420.40">
    <property type="match status" value="2"/>
</dbReference>
<dbReference type="InterPro" id="IPR043129">
    <property type="entry name" value="ATPase_NBD"/>
</dbReference>
<dbReference type="InterPro" id="IPR005883">
    <property type="entry name" value="PilM"/>
</dbReference>
<dbReference type="PANTHER" id="PTHR32432">
    <property type="entry name" value="CELL DIVISION PROTEIN FTSA-RELATED"/>
    <property type="match status" value="1"/>
</dbReference>
<dbReference type="CDD" id="cd24049">
    <property type="entry name" value="ASKHA_NBD_PilM"/>
    <property type="match status" value="1"/>
</dbReference>
<evidence type="ECO:0000313" key="2">
    <source>
        <dbReference type="Proteomes" id="UP000176329"/>
    </source>
</evidence>